<comment type="caution">
    <text evidence="2">The sequence shown here is derived from an EMBL/GenBank/DDBJ whole genome shotgun (WGS) entry which is preliminary data.</text>
</comment>
<dbReference type="Proteomes" id="UP000823612">
    <property type="component" value="Unassembled WGS sequence"/>
</dbReference>
<evidence type="ECO:0000259" key="1">
    <source>
        <dbReference type="Pfam" id="PF12728"/>
    </source>
</evidence>
<reference evidence="2" key="1">
    <citation type="submission" date="2020-10" db="EMBL/GenBank/DDBJ databases">
        <authorList>
            <person name="Gilroy R."/>
        </authorList>
    </citation>
    <scope>NUCLEOTIDE SEQUENCE</scope>
    <source>
        <strain evidence="2">2889</strain>
    </source>
</reference>
<dbReference type="InterPro" id="IPR009061">
    <property type="entry name" value="DNA-bd_dom_put_sf"/>
</dbReference>
<sequence>MMEVSKKTKRLNLLNSKDVARLLSISPRTFRRRMAENGWTEGYGFFKSNGKWYIREEDLDKIIQLMEEGWIQKRYQHRNNVLERTF</sequence>
<dbReference type="AlphaFoldDB" id="A0A9D9DTI1"/>
<accession>A0A9D9DTI1</accession>
<dbReference type="SUPFAM" id="SSF46955">
    <property type="entry name" value="Putative DNA-binding domain"/>
    <property type="match status" value="1"/>
</dbReference>
<organism evidence="2 3">
    <name type="scientific">Candidatus Pullibacteroides excrementavium</name>
    <dbReference type="NCBI Taxonomy" id="2840905"/>
    <lineage>
        <taxon>Bacteria</taxon>
        <taxon>Pseudomonadati</taxon>
        <taxon>Bacteroidota</taxon>
        <taxon>Bacteroidia</taxon>
        <taxon>Bacteroidales</taxon>
        <taxon>Candidatus Pullibacteroides</taxon>
    </lineage>
</organism>
<dbReference type="Pfam" id="PF12728">
    <property type="entry name" value="HTH_17"/>
    <property type="match status" value="1"/>
</dbReference>
<name>A0A9D9DTI1_9BACT</name>
<proteinExistence type="predicted"/>
<gene>
    <name evidence="2" type="ORF">IAB08_00770</name>
</gene>
<dbReference type="EMBL" id="JADIMZ010000011">
    <property type="protein sequence ID" value="MBO8431815.1"/>
    <property type="molecule type" value="Genomic_DNA"/>
</dbReference>
<protein>
    <submittedName>
        <fullName evidence="2">Helix-turn-helix domain-containing protein</fullName>
    </submittedName>
</protein>
<dbReference type="InterPro" id="IPR041657">
    <property type="entry name" value="HTH_17"/>
</dbReference>
<feature type="domain" description="Helix-turn-helix" evidence="1">
    <location>
        <begin position="13"/>
        <end position="63"/>
    </location>
</feature>
<reference evidence="2" key="2">
    <citation type="journal article" date="2021" name="PeerJ">
        <title>Extensive microbial diversity within the chicken gut microbiome revealed by metagenomics and culture.</title>
        <authorList>
            <person name="Gilroy R."/>
            <person name="Ravi A."/>
            <person name="Getino M."/>
            <person name="Pursley I."/>
            <person name="Horton D.L."/>
            <person name="Alikhan N.F."/>
            <person name="Baker D."/>
            <person name="Gharbi K."/>
            <person name="Hall N."/>
            <person name="Watson M."/>
            <person name="Adriaenssens E.M."/>
            <person name="Foster-Nyarko E."/>
            <person name="Jarju S."/>
            <person name="Secka A."/>
            <person name="Antonio M."/>
            <person name="Oren A."/>
            <person name="Chaudhuri R.R."/>
            <person name="La Ragione R."/>
            <person name="Hildebrand F."/>
            <person name="Pallen M.J."/>
        </authorList>
    </citation>
    <scope>NUCLEOTIDE SEQUENCE</scope>
    <source>
        <strain evidence="2">2889</strain>
    </source>
</reference>
<evidence type="ECO:0000313" key="2">
    <source>
        <dbReference type="EMBL" id="MBO8431815.1"/>
    </source>
</evidence>
<evidence type="ECO:0000313" key="3">
    <source>
        <dbReference type="Proteomes" id="UP000823612"/>
    </source>
</evidence>